<feature type="compositionally biased region" description="Basic and acidic residues" evidence="2">
    <location>
        <begin position="677"/>
        <end position="704"/>
    </location>
</feature>
<feature type="region of interest" description="Disordered" evidence="2">
    <location>
        <begin position="896"/>
        <end position="920"/>
    </location>
</feature>
<feature type="compositionally biased region" description="Basic and acidic residues" evidence="2">
    <location>
        <begin position="522"/>
        <end position="531"/>
    </location>
</feature>
<organism evidence="3 4">
    <name type="scientific">Starmerella bacillaris</name>
    <name type="common">Yeast</name>
    <name type="synonym">Candida zemplinina</name>
    <dbReference type="NCBI Taxonomy" id="1247836"/>
    <lineage>
        <taxon>Eukaryota</taxon>
        <taxon>Fungi</taxon>
        <taxon>Dikarya</taxon>
        <taxon>Ascomycota</taxon>
        <taxon>Saccharomycotina</taxon>
        <taxon>Dipodascomycetes</taxon>
        <taxon>Dipodascales</taxon>
        <taxon>Trichomonascaceae</taxon>
        <taxon>Starmerella</taxon>
    </lineage>
</organism>
<dbReference type="Proteomes" id="UP001362899">
    <property type="component" value="Unassembled WGS sequence"/>
</dbReference>
<feature type="region of interest" description="Disordered" evidence="2">
    <location>
        <begin position="591"/>
        <end position="730"/>
    </location>
</feature>
<feature type="region of interest" description="Disordered" evidence="2">
    <location>
        <begin position="962"/>
        <end position="984"/>
    </location>
</feature>
<feature type="compositionally biased region" description="Low complexity" evidence="2">
    <location>
        <begin position="972"/>
        <end position="984"/>
    </location>
</feature>
<accession>A0AAV5REV7</accession>
<keyword evidence="1" id="KW-0175">Coiled coil</keyword>
<feature type="region of interest" description="Disordered" evidence="2">
    <location>
        <begin position="381"/>
        <end position="438"/>
    </location>
</feature>
<feature type="compositionally biased region" description="Basic residues" evidence="2">
    <location>
        <begin position="142"/>
        <end position="152"/>
    </location>
</feature>
<sequence>MATGEFVVGKGFEVCLEKSQSLAPQIPAGQSSNSMKPTDNKDKSAERNSISVIESLGALRQATPGLSELQELQELHGSSGAQGAQGALGAQELIKNQELLKNQGLQGSHGSHGNQGLQGTQGSQGPVVNESTVQQHANQSAHGRKGRRKKGSTKKEKIKEKEPDNLGYINCEELLVQPTYTKEELAQVEEFWKNLVPEEKREVALSRKYVIHAFLTRWHGQNCSCVVRSLRFLYTEEDIVNMLDSSWDQLVAYMELFVEEPVCLPVNNKLASFRSNNPKELQQQSENVQDDIHENDNEKLEKQKNEVHDNENQEKNLEAFNLIETQANETLKLPSSDSALTQNGVSSSFTAAASAAIQTINGLSLNDSKLMTPEEELRGLQFDMPMGPSTSLNQSNSKSKTSKSKSKSKPVKLQDQPASSGKEEEAAINRQPDTNGNYSNLAAEVANSVLNQYGKDFLKMVHQLEKNEGGDPAMVHLLRHFCRVFFERRVYHVFCLYRDHLEKTKVENEQRAEEEELKRIEEEKQRREQEKQRKKNKKQQARLEKENQKRIESERKAEAMRIKEEENRQRQRELERQQELERRAKIEARLNALEKEEARQRELEAEKRLEEEKASKASKGLDKSQNLESKEQGGKSDKAGAESKDDGPDNGAVDTGLFESSRSRDTPQKAGNASESKSLKRAEARSRKYKEETEKRVKESERKSKSSPTKQKRDKTQLKLAKDLADPETAAKQAAVIEAVRLAKESRAKVAGVTTSGTSIDSNFTTFGNPANGQIGKIAMQNDLSTSTPSDSPSVRSEPFALFPSIPVSTSIGLDTPVTAFTNHRRPVSQRDSTPVAQVPSPQMSQSPLGPRTALTSLTSLNPLNPLVGSALTPRVLGEPSNAGFFMQSQQNSPLSSRLVGSVSDPVGSTNSAGLSSSASAPPGLVPNLVPLGQNPTNSIPLSGLTPLTSLSPVPLGQVLPLGTADPGLEQSSSTSIESPSLSHTSTCQILPSIWDAPRNPDNISMVNSAKHAYICATNEGLTDNGYVPTQVLYNLAIDSAKRRFSQAELLRACTQTRYDALRDEVGLITHIKLYI</sequence>
<name>A0AAV5REV7_STABA</name>
<evidence type="ECO:0000313" key="3">
    <source>
        <dbReference type="EMBL" id="GMM50116.1"/>
    </source>
</evidence>
<feature type="compositionally biased region" description="Basic and acidic residues" evidence="2">
    <location>
        <begin position="714"/>
        <end position="725"/>
    </location>
</feature>
<feature type="compositionally biased region" description="Basic and acidic residues" evidence="2">
    <location>
        <begin position="541"/>
        <end position="571"/>
    </location>
</feature>
<feature type="coiled-coil region" evidence="1">
    <location>
        <begin position="293"/>
        <end position="320"/>
    </location>
</feature>
<feature type="compositionally biased region" description="Basic and acidic residues" evidence="2">
    <location>
        <begin position="628"/>
        <end position="647"/>
    </location>
</feature>
<evidence type="ECO:0000313" key="4">
    <source>
        <dbReference type="Proteomes" id="UP001362899"/>
    </source>
</evidence>
<feature type="region of interest" description="Disordered" evidence="2">
    <location>
        <begin position="824"/>
        <end position="850"/>
    </location>
</feature>
<dbReference type="AlphaFoldDB" id="A0AAV5REV7"/>
<feature type="compositionally biased region" description="Polar residues" evidence="2">
    <location>
        <begin position="830"/>
        <end position="850"/>
    </location>
</feature>
<protein>
    <submittedName>
        <fullName evidence="3">Uncharacterized protein</fullName>
    </submittedName>
</protein>
<keyword evidence="4" id="KW-1185">Reference proteome</keyword>
<feature type="compositionally biased region" description="Basic residues" evidence="2">
    <location>
        <begin position="400"/>
        <end position="410"/>
    </location>
</feature>
<feature type="region of interest" description="Disordered" evidence="2">
    <location>
        <begin position="23"/>
        <end position="49"/>
    </location>
</feature>
<feature type="region of interest" description="Disordered" evidence="2">
    <location>
        <begin position="104"/>
        <end position="161"/>
    </location>
</feature>
<feature type="compositionally biased region" description="Polar residues" evidence="2">
    <location>
        <begin position="104"/>
        <end position="141"/>
    </location>
</feature>
<dbReference type="EMBL" id="BTGC01000003">
    <property type="protein sequence ID" value="GMM50116.1"/>
    <property type="molecule type" value="Genomic_DNA"/>
</dbReference>
<reference evidence="3 4" key="1">
    <citation type="journal article" date="2023" name="Elife">
        <title>Identification of key yeast species and microbe-microbe interactions impacting larval growth of Drosophila in the wild.</title>
        <authorList>
            <person name="Mure A."/>
            <person name="Sugiura Y."/>
            <person name="Maeda R."/>
            <person name="Honda K."/>
            <person name="Sakurai N."/>
            <person name="Takahashi Y."/>
            <person name="Watada M."/>
            <person name="Katoh T."/>
            <person name="Gotoh A."/>
            <person name="Gotoh Y."/>
            <person name="Taniguchi I."/>
            <person name="Nakamura K."/>
            <person name="Hayashi T."/>
            <person name="Katayama T."/>
            <person name="Uemura T."/>
            <person name="Hattori Y."/>
        </authorList>
    </citation>
    <scope>NUCLEOTIDE SEQUENCE [LARGE SCALE GENOMIC DNA]</scope>
    <source>
        <strain evidence="3 4">SB-73</strain>
    </source>
</reference>
<comment type="caution">
    <text evidence="3">The sequence shown here is derived from an EMBL/GenBank/DDBJ whole genome shotgun (WGS) entry which is preliminary data.</text>
</comment>
<evidence type="ECO:0000256" key="1">
    <source>
        <dbReference type="SAM" id="Coils"/>
    </source>
</evidence>
<proteinExistence type="predicted"/>
<gene>
    <name evidence="3" type="ORF">DASB73_010740</name>
</gene>
<feature type="compositionally biased region" description="Low complexity" evidence="2">
    <location>
        <begin position="388"/>
        <end position="399"/>
    </location>
</feature>
<feature type="compositionally biased region" description="Basic and acidic residues" evidence="2">
    <location>
        <begin position="591"/>
        <end position="622"/>
    </location>
</feature>
<feature type="region of interest" description="Disordered" evidence="2">
    <location>
        <begin position="522"/>
        <end position="571"/>
    </location>
</feature>
<feature type="compositionally biased region" description="Polar residues" evidence="2">
    <location>
        <begin position="23"/>
        <end position="37"/>
    </location>
</feature>
<evidence type="ECO:0000256" key="2">
    <source>
        <dbReference type="SAM" id="MobiDB-lite"/>
    </source>
</evidence>